<feature type="signal peptide" evidence="2">
    <location>
        <begin position="1"/>
        <end position="23"/>
    </location>
</feature>
<sequence length="178" mass="17708">MKYPRLALLVSMGVSLGILGACAVVPPGPSVMALPGTGKTFDQFRADDGSCRQFAYGQVGGDSANQATTNSAVGSAVVGTALGAAAGAAFGGGSGAAIGAGAGLLGGSLFGATNAQGSAYDVQRRYDYAYLQCMYANGNRVPMRGRMMSAPPPQGVYSTQPPPPPPPPGMPPPPPPGY</sequence>
<dbReference type="AlphaFoldDB" id="A0A226X996"/>
<dbReference type="OrthoDB" id="5573966at2"/>
<evidence type="ECO:0000256" key="1">
    <source>
        <dbReference type="SAM" id="MobiDB-lite"/>
    </source>
</evidence>
<feature type="chain" id="PRO_5012669099" description="Glycine-zipper-containing OmpA-like membrane domain-containing protein" evidence="2">
    <location>
        <begin position="24"/>
        <end position="178"/>
    </location>
</feature>
<dbReference type="RefSeq" id="WP_089159381.1">
    <property type="nucleotide sequence ID" value="NZ_MTHB01000027.1"/>
</dbReference>
<accession>A0A226X996</accession>
<dbReference type="EMBL" id="MTHB01000027">
    <property type="protein sequence ID" value="OXC80011.1"/>
    <property type="molecule type" value="Genomic_DNA"/>
</dbReference>
<dbReference type="Pfam" id="PF13436">
    <property type="entry name" value="Gly-zipper_OmpA"/>
    <property type="match status" value="1"/>
</dbReference>
<comment type="caution">
    <text evidence="4">The sequence shown here is derived from an EMBL/GenBank/DDBJ whole genome shotgun (WGS) entry which is preliminary data.</text>
</comment>
<proteinExistence type="predicted"/>
<keyword evidence="2" id="KW-0732">Signal</keyword>
<organism evidence="4 5">
    <name type="scientific">Caballeronia sordidicola</name>
    <name type="common">Burkholderia sordidicola</name>
    <dbReference type="NCBI Taxonomy" id="196367"/>
    <lineage>
        <taxon>Bacteria</taxon>
        <taxon>Pseudomonadati</taxon>
        <taxon>Pseudomonadota</taxon>
        <taxon>Betaproteobacteria</taxon>
        <taxon>Burkholderiales</taxon>
        <taxon>Burkholderiaceae</taxon>
        <taxon>Caballeronia</taxon>
    </lineage>
</organism>
<protein>
    <recommendedName>
        <fullName evidence="3">Glycine-zipper-containing OmpA-like membrane domain-containing protein</fullName>
    </recommendedName>
</protein>
<dbReference type="Proteomes" id="UP000214720">
    <property type="component" value="Unassembled WGS sequence"/>
</dbReference>
<evidence type="ECO:0000313" key="4">
    <source>
        <dbReference type="EMBL" id="OXC80011.1"/>
    </source>
</evidence>
<reference evidence="5" key="1">
    <citation type="submission" date="2017-01" db="EMBL/GenBank/DDBJ databases">
        <title>Genome Analysis of Deinococcus marmoris KOPRI26562.</title>
        <authorList>
            <person name="Kim J.H."/>
            <person name="Oh H.-M."/>
        </authorList>
    </citation>
    <scope>NUCLEOTIDE SEQUENCE [LARGE SCALE GENOMIC DNA]</scope>
    <source>
        <strain evidence="5">PAMC 26633</strain>
    </source>
</reference>
<dbReference type="InterPro" id="IPR025693">
    <property type="entry name" value="Gly-zipper_OmpA-like_dom"/>
</dbReference>
<evidence type="ECO:0000313" key="5">
    <source>
        <dbReference type="Proteomes" id="UP000214720"/>
    </source>
</evidence>
<feature type="region of interest" description="Disordered" evidence="1">
    <location>
        <begin position="146"/>
        <end position="178"/>
    </location>
</feature>
<gene>
    <name evidence="4" type="ORF">BSU04_04265</name>
</gene>
<evidence type="ECO:0000256" key="2">
    <source>
        <dbReference type="SAM" id="SignalP"/>
    </source>
</evidence>
<feature type="domain" description="Glycine-zipper-containing OmpA-like membrane" evidence="3">
    <location>
        <begin position="73"/>
        <end position="109"/>
    </location>
</feature>
<evidence type="ECO:0000259" key="3">
    <source>
        <dbReference type="Pfam" id="PF13436"/>
    </source>
</evidence>
<name>A0A226X996_CABSO</name>
<dbReference type="eggNOG" id="ENOG5032S0D">
    <property type="taxonomic scope" value="Bacteria"/>
</dbReference>
<feature type="compositionally biased region" description="Pro residues" evidence="1">
    <location>
        <begin position="150"/>
        <end position="178"/>
    </location>
</feature>
<dbReference type="PROSITE" id="PS51257">
    <property type="entry name" value="PROKAR_LIPOPROTEIN"/>
    <property type="match status" value="1"/>
</dbReference>